<protein>
    <submittedName>
        <fullName evidence="1">Dihydrofolate reductase</fullName>
    </submittedName>
</protein>
<dbReference type="SUPFAM" id="SSF50090">
    <property type="entry name" value="Electron transport accessory proteins"/>
    <property type="match status" value="1"/>
</dbReference>
<reference evidence="1 2" key="1">
    <citation type="journal article" date="2015" name="G3 (Bethesda)">
        <title>Insights into Ongoing Evolution of the Hexachlorocyclohexane Catabolic Pathway from Comparative Genomics of Ten Sphingomonadaceae Strains.</title>
        <authorList>
            <person name="Pearce S.L."/>
            <person name="Oakeshott J.G."/>
            <person name="Pandey G."/>
        </authorList>
    </citation>
    <scope>NUCLEOTIDE SEQUENCE [LARGE SCALE GENOMIC DNA]</scope>
    <source>
        <strain evidence="1 2">LL01</strain>
    </source>
</reference>
<dbReference type="STRING" id="1420583.V473_07230"/>
<dbReference type="InterPro" id="IPR008990">
    <property type="entry name" value="Elect_transpt_acc-like_dom_sf"/>
</dbReference>
<dbReference type="PATRIC" id="fig|1420583.3.peg.1457"/>
<dbReference type="EMBL" id="JACT01000001">
    <property type="protein sequence ID" value="KMS57957.1"/>
    <property type="molecule type" value="Genomic_DNA"/>
</dbReference>
<evidence type="ECO:0000313" key="2">
    <source>
        <dbReference type="Proteomes" id="UP000052232"/>
    </source>
</evidence>
<gene>
    <name evidence="1" type="ORF">V473_07230</name>
</gene>
<dbReference type="GO" id="GO:0009410">
    <property type="term" value="P:response to xenobiotic stimulus"/>
    <property type="evidence" value="ECO:0007669"/>
    <property type="project" value="InterPro"/>
</dbReference>
<sequence length="68" mass="7175">MCAFNRGDHVEKISGSKWRGVVVGEYSTSLTPEGYAVESDTETGSVQIYPAKALRSTSAAALHQGSGQ</sequence>
<proteinExistence type="predicted"/>
<accession>A0A0J7Y2N3</accession>
<dbReference type="Gene3D" id="2.30.30.60">
    <property type="match status" value="1"/>
</dbReference>
<dbReference type="InterPro" id="IPR009159">
    <property type="entry name" value="Dhfr_type_II"/>
</dbReference>
<name>A0A0J7Y2N3_9SPHN</name>
<dbReference type="AlphaFoldDB" id="A0A0J7Y2N3"/>
<organism evidence="1 2">
    <name type="scientific">Sphingobium cupriresistens LL01</name>
    <dbReference type="NCBI Taxonomy" id="1420583"/>
    <lineage>
        <taxon>Bacteria</taxon>
        <taxon>Pseudomonadati</taxon>
        <taxon>Pseudomonadota</taxon>
        <taxon>Alphaproteobacteria</taxon>
        <taxon>Sphingomonadales</taxon>
        <taxon>Sphingomonadaceae</taxon>
        <taxon>Sphingobium</taxon>
    </lineage>
</organism>
<dbReference type="Pfam" id="PF06442">
    <property type="entry name" value="DHFR_2"/>
    <property type="match status" value="1"/>
</dbReference>
<dbReference type="Proteomes" id="UP000052232">
    <property type="component" value="Unassembled WGS sequence"/>
</dbReference>
<dbReference type="GO" id="GO:0004146">
    <property type="term" value="F:dihydrofolate reductase activity"/>
    <property type="evidence" value="ECO:0007669"/>
    <property type="project" value="InterPro"/>
</dbReference>
<comment type="caution">
    <text evidence="1">The sequence shown here is derived from an EMBL/GenBank/DDBJ whole genome shotgun (WGS) entry which is preliminary data.</text>
</comment>
<dbReference type="InterPro" id="IPR023408">
    <property type="entry name" value="MscS_beta-dom_sf"/>
</dbReference>
<evidence type="ECO:0000313" key="1">
    <source>
        <dbReference type="EMBL" id="KMS57957.1"/>
    </source>
</evidence>
<keyword evidence="2" id="KW-1185">Reference proteome</keyword>